<dbReference type="RefSeq" id="WP_122097882.1">
    <property type="nucleotide sequence ID" value="NZ_JAMOHS010000012.1"/>
</dbReference>
<gene>
    <name evidence="1" type="ORF">EA798_02050</name>
</gene>
<comment type="caution">
    <text evidence="1">The sequence shown here is derived from an EMBL/GenBank/DDBJ whole genome shotgun (WGS) entry which is preliminary data.</text>
</comment>
<evidence type="ECO:0000313" key="1">
    <source>
        <dbReference type="EMBL" id="RMH99481.1"/>
    </source>
</evidence>
<accession>A0ABX9V166</accession>
<organism evidence="1 2">
    <name type="scientific">Pseudomonas songnenensis</name>
    <dbReference type="NCBI Taxonomy" id="1176259"/>
    <lineage>
        <taxon>Bacteria</taxon>
        <taxon>Pseudomonadati</taxon>
        <taxon>Pseudomonadota</taxon>
        <taxon>Gammaproteobacteria</taxon>
        <taxon>Pseudomonadales</taxon>
        <taxon>Pseudomonadaceae</taxon>
        <taxon>Pseudomonas</taxon>
    </lineage>
</organism>
<proteinExistence type="predicted"/>
<dbReference type="Proteomes" id="UP000279228">
    <property type="component" value="Unassembled WGS sequence"/>
</dbReference>
<protein>
    <recommendedName>
        <fullName evidence="3">Glycosyl transferase</fullName>
    </recommendedName>
</protein>
<sequence length="302" mass="35609">MPSILFIIPYFGRWPFWMHLFIRSCAENSDIDWLFFSDCGVPENLPANVRVKEISYSNYCALVSERLGIRFSPENPYKLCDIKQALGYIHCEDLDGYDFWAFGDIDVVYGRLREYFNFDRLARYELLSTHARRVSGHLCLLKNNTRMREAFMLIPNWRERLADQQHHALDEGAFSRIFIWRKNFPKPLFNLVGKLNPWRRCSEFKEAFSTPNAGQPWVDGSYRFPQRWYWLEGRLTNDLNGEREFPYLHFFGWKRDAWPSVSVPSEDKMLSLSREKGWMINAEGFSSLPVSVKAEQPAGEIV</sequence>
<evidence type="ECO:0008006" key="3">
    <source>
        <dbReference type="Google" id="ProtNLM"/>
    </source>
</evidence>
<reference evidence="1 2" key="1">
    <citation type="submission" date="2018-10" db="EMBL/GenBank/DDBJ databases">
        <title>Pseudomonas songnenensis NEAU-ST5-5(T) genome.</title>
        <authorList>
            <person name="Pengp J."/>
            <person name="Liu Z.-P."/>
        </authorList>
    </citation>
    <scope>NUCLEOTIDE SEQUENCE [LARGE SCALE GENOMIC DNA]</scope>
    <source>
        <strain evidence="1 2">NEAU-ST5-5</strain>
    </source>
</reference>
<name>A0ABX9V166_9PSED</name>
<dbReference type="Pfam" id="PF20330">
    <property type="entry name" value="DUF6625"/>
    <property type="match status" value="1"/>
</dbReference>
<dbReference type="EMBL" id="RFFN01000001">
    <property type="protein sequence ID" value="RMH99481.1"/>
    <property type="molecule type" value="Genomic_DNA"/>
</dbReference>
<keyword evidence="2" id="KW-1185">Reference proteome</keyword>
<evidence type="ECO:0000313" key="2">
    <source>
        <dbReference type="Proteomes" id="UP000279228"/>
    </source>
</evidence>
<dbReference type="InterPro" id="IPR046733">
    <property type="entry name" value="DUF6625"/>
</dbReference>